<dbReference type="GO" id="GO:0005509">
    <property type="term" value="F:calcium ion binding"/>
    <property type="evidence" value="ECO:0007669"/>
    <property type="project" value="TreeGrafter"/>
</dbReference>
<keyword evidence="5" id="KW-1185">Reference proteome</keyword>
<dbReference type="SMART" id="SM00239">
    <property type="entry name" value="C2"/>
    <property type="match status" value="1"/>
</dbReference>
<proteinExistence type="predicted"/>
<dbReference type="GO" id="GO:0098814">
    <property type="term" value="P:spontaneous synaptic transmission"/>
    <property type="evidence" value="ECO:0007669"/>
    <property type="project" value="EnsemblMetazoa"/>
</dbReference>
<feature type="compositionally biased region" description="Low complexity" evidence="1">
    <location>
        <begin position="4175"/>
        <end position="4189"/>
    </location>
</feature>
<feature type="compositionally biased region" description="Basic and acidic residues" evidence="1">
    <location>
        <begin position="2917"/>
        <end position="2933"/>
    </location>
</feature>
<dbReference type="CDD" id="cd06714">
    <property type="entry name" value="PDZ_RIM-like"/>
    <property type="match status" value="1"/>
</dbReference>
<feature type="compositionally biased region" description="Polar residues" evidence="1">
    <location>
        <begin position="3893"/>
        <end position="3914"/>
    </location>
</feature>
<dbReference type="PANTHER" id="PTHR10024">
    <property type="entry name" value="SYNAPTOTAGMIN"/>
    <property type="match status" value="1"/>
</dbReference>
<feature type="compositionally biased region" description="Polar residues" evidence="1">
    <location>
        <begin position="5531"/>
        <end position="5541"/>
    </location>
</feature>
<feature type="region of interest" description="Disordered" evidence="1">
    <location>
        <begin position="423"/>
        <end position="479"/>
    </location>
</feature>
<dbReference type="Proteomes" id="UP000005237">
    <property type="component" value="Unassembled WGS sequence"/>
</dbReference>
<feature type="region of interest" description="Disordered" evidence="1">
    <location>
        <begin position="993"/>
        <end position="1012"/>
    </location>
</feature>
<feature type="compositionally biased region" description="Polar residues" evidence="1">
    <location>
        <begin position="314"/>
        <end position="325"/>
    </location>
</feature>
<feature type="region of interest" description="Disordered" evidence="1">
    <location>
        <begin position="925"/>
        <end position="987"/>
    </location>
</feature>
<feature type="region of interest" description="Disordered" evidence="1">
    <location>
        <begin position="5639"/>
        <end position="5658"/>
    </location>
</feature>
<reference evidence="4" key="2">
    <citation type="submission" date="2022-06" db="UniProtKB">
        <authorList>
            <consortium name="EnsemblMetazoa"/>
        </authorList>
    </citation>
    <scope>IDENTIFICATION</scope>
    <source>
        <strain evidence="4">DF5081</strain>
    </source>
</reference>
<feature type="compositionally biased region" description="Pro residues" evidence="1">
    <location>
        <begin position="3246"/>
        <end position="3256"/>
    </location>
</feature>
<feature type="region of interest" description="Disordered" evidence="1">
    <location>
        <begin position="5006"/>
        <end position="5048"/>
    </location>
</feature>
<feature type="compositionally biased region" description="Low complexity" evidence="1">
    <location>
        <begin position="3266"/>
        <end position="3277"/>
    </location>
</feature>
<feature type="region of interest" description="Disordered" evidence="1">
    <location>
        <begin position="163"/>
        <end position="220"/>
    </location>
</feature>
<feature type="compositionally biased region" description="Low complexity" evidence="1">
    <location>
        <begin position="5542"/>
        <end position="5557"/>
    </location>
</feature>
<dbReference type="Pfam" id="PF00168">
    <property type="entry name" value="C2"/>
    <property type="match status" value="1"/>
</dbReference>
<dbReference type="GO" id="GO:0017156">
    <property type="term" value="P:calcium-ion regulated exocytosis"/>
    <property type="evidence" value="ECO:0007669"/>
    <property type="project" value="TreeGrafter"/>
</dbReference>
<feature type="region of interest" description="Disordered" evidence="1">
    <location>
        <begin position="3857"/>
        <end position="3914"/>
    </location>
</feature>
<feature type="region of interest" description="Disordered" evidence="1">
    <location>
        <begin position="2916"/>
        <end position="2950"/>
    </location>
</feature>
<organism evidence="4 5">
    <name type="scientific">Caenorhabditis japonica</name>
    <dbReference type="NCBI Taxonomy" id="281687"/>
    <lineage>
        <taxon>Eukaryota</taxon>
        <taxon>Metazoa</taxon>
        <taxon>Ecdysozoa</taxon>
        <taxon>Nematoda</taxon>
        <taxon>Chromadorea</taxon>
        <taxon>Rhabditida</taxon>
        <taxon>Rhabditina</taxon>
        <taxon>Rhabditomorpha</taxon>
        <taxon>Rhabditoidea</taxon>
        <taxon>Rhabditidae</taxon>
        <taxon>Peloderinae</taxon>
        <taxon>Caenorhabditis</taxon>
    </lineage>
</organism>
<feature type="region of interest" description="Disordered" evidence="1">
    <location>
        <begin position="6209"/>
        <end position="6234"/>
    </location>
</feature>
<feature type="region of interest" description="Disordered" evidence="1">
    <location>
        <begin position="1061"/>
        <end position="1112"/>
    </location>
</feature>
<name>A0A8R1HJY9_CAEJA</name>
<dbReference type="PROSITE" id="PS50004">
    <property type="entry name" value="C2"/>
    <property type="match status" value="1"/>
</dbReference>
<feature type="compositionally biased region" description="Basic and acidic residues" evidence="1">
    <location>
        <begin position="4750"/>
        <end position="4783"/>
    </location>
</feature>
<feature type="compositionally biased region" description="Basic and acidic residues" evidence="1">
    <location>
        <begin position="4856"/>
        <end position="4866"/>
    </location>
</feature>
<feature type="compositionally biased region" description="Acidic residues" evidence="1">
    <location>
        <begin position="4939"/>
        <end position="4951"/>
    </location>
</feature>
<feature type="compositionally biased region" description="Polar residues" evidence="1">
    <location>
        <begin position="6216"/>
        <end position="6230"/>
    </location>
</feature>
<feature type="region of interest" description="Disordered" evidence="1">
    <location>
        <begin position="3246"/>
        <end position="3277"/>
    </location>
</feature>
<dbReference type="InterPro" id="IPR035892">
    <property type="entry name" value="C2_domain_sf"/>
</dbReference>
<dbReference type="GO" id="GO:0005544">
    <property type="term" value="F:calcium-dependent phospholipid binding"/>
    <property type="evidence" value="ECO:0007669"/>
    <property type="project" value="TreeGrafter"/>
</dbReference>
<dbReference type="PROSITE" id="PS50106">
    <property type="entry name" value="PDZ"/>
    <property type="match status" value="1"/>
</dbReference>
<dbReference type="SUPFAM" id="SSF49562">
    <property type="entry name" value="C2 domain (Calcium/lipid-binding domain, CaLB)"/>
    <property type="match status" value="1"/>
</dbReference>
<feature type="region of interest" description="Disordered" evidence="1">
    <location>
        <begin position="827"/>
        <end position="912"/>
    </location>
</feature>
<feature type="region of interest" description="Disordered" evidence="1">
    <location>
        <begin position="251"/>
        <end position="388"/>
    </location>
</feature>
<dbReference type="GO" id="GO:0030276">
    <property type="term" value="F:clathrin binding"/>
    <property type="evidence" value="ECO:0007669"/>
    <property type="project" value="TreeGrafter"/>
</dbReference>
<dbReference type="GO" id="GO:0016079">
    <property type="term" value="P:synaptic vesicle exocytosis"/>
    <property type="evidence" value="ECO:0007669"/>
    <property type="project" value="EnsemblMetazoa"/>
</dbReference>
<feature type="compositionally biased region" description="Polar residues" evidence="1">
    <location>
        <begin position="2034"/>
        <end position="2043"/>
    </location>
</feature>
<dbReference type="GO" id="GO:0048790">
    <property type="term" value="P:maintenance of presynaptic active zone structure"/>
    <property type="evidence" value="ECO:0007669"/>
    <property type="project" value="EnsemblMetazoa"/>
</dbReference>
<accession>A0A8R1HJY9</accession>
<feature type="region of interest" description="Disordered" evidence="1">
    <location>
        <begin position="1160"/>
        <end position="1186"/>
    </location>
</feature>
<feature type="region of interest" description="Disordered" evidence="1">
    <location>
        <begin position="485"/>
        <end position="504"/>
    </location>
</feature>
<feature type="region of interest" description="Disordered" evidence="1">
    <location>
        <begin position="4411"/>
        <end position="4441"/>
    </location>
</feature>
<feature type="compositionally biased region" description="Basic and acidic residues" evidence="1">
    <location>
        <begin position="2350"/>
        <end position="2365"/>
    </location>
</feature>
<feature type="region of interest" description="Disordered" evidence="1">
    <location>
        <begin position="4047"/>
        <end position="4110"/>
    </location>
</feature>
<dbReference type="InterPro" id="IPR036034">
    <property type="entry name" value="PDZ_sf"/>
</dbReference>
<feature type="region of interest" description="Disordered" evidence="1">
    <location>
        <begin position="4666"/>
        <end position="4802"/>
    </location>
</feature>
<feature type="region of interest" description="Disordered" evidence="1">
    <location>
        <begin position="618"/>
        <end position="678"/>
    </location>
</feature>
<evidence type="ECO:0000256" key="1">
    <source>
        <dbReference type="SAM" id="MobiDB-lite"/>
    </source>
</evidence>
<feature type="compositionally biased region" description="Basic and acidic residues" evidence="1">
    <location>
        <begin position="4067"/>
        <end position="4097"/>
    </location>
</feature>
<feature type="compositionally biased region" description="Polar residues" evidence="1">
    <location>
        <begin position="827"/>
        <end position="837"/>
    </location>
</feature>
<feature type="region of interest" description="Disordered" evidence="1">
    <location>
        <begin position="4254"/>
        <end position="4275"/>
    </location>
</feature>
<dbReference type="Gene3D" id="2.60.40.150">
    <property type="entry name" value="C2 domain"/>
    <property type="match status" value="1"/>
</dbReference>
<dbReference type="GO" id="GO:0048786">
    <property type="term" value="C:presynaptic active zone"/>
    <property type="evidence" value="ECO:0007669"/>
    <property type="project" value="EnsemblMetazoa"/>
</dbReference>
<feature type="region of interest" description="Disordered" evidence="1">
    <location>
        <begin position="4160"/>
        <end position="4191"/>
    </location>
</feature>
<feature type="region of interest" description="Disordered" evidence="1">
    <location>
        <begin position="1664"/>
        <end position="1691"/>
    </location>
</feature>
<feature type="region of interest" description="Disordered" evidence="1">
    <location>
        <begin position="553"/>
        <end position="579"/>
    </location>
</feature>
<feature type="region of interest" description="Disordered" evidence="1">
    <location>
        <begin position="1564"/>
        <end position="1601"/>
    </location>
</feature>
<feature type="region of interest" description="Disordered" evidence="1">
    <location>
        <begin position="1260"/>
        <end position="1293"/>
    </location>
</feature>
<feature type="compositionally biased region" description="Polar residues" evidence="1">
    <location>
        <begin position="6549"/>
        <end position="6569"/>
    </location>
</feature>
<reference evidence="5" key="1">
    <citation type="submission" date="2010-08" db="EMBL/GenBank/DDBJ databases">
        <authorList>
            <consortium name="Caenorhabditis japonica Sequencing Consortium"/>
            <person name="Wilson R.K."/>
        </authorList>
    </citation>
    <scope>NUCLEOTIDE SEQUENCE [LARGE SCALE GENOMIC DNA]</scope>
    <source>
        <strain evidence="5">DF5081</strain>
    </source>
</reference>
<dbReference type="GO" id="GO:0001786">
    <property type="term" value="F:phosphatidylserine binding"/>
    <property type="evidence" value="ECO:0007669"/>
    <property type="project" value="TreeGrafter"/>
</dbReference>
<evidence type="ECO:0000313" key="4">
    <source>
        <dbReference type="EnsemblMetazoa" id="CJA02018.1"/>
    </source>
</evidence>
<feature type="region of interest" description="Disordered" evidence="1">
    <location>
        <begin position="725"/>
        <end position="775"/>
    </location>
</feature>
<feature type="region of interest" description="Disordered" evidence="1">
    <location>
        <begin position="2826"/>
        <end position="2850"/>
    </location>
</feature>
<feature type="region of interest" description="Disordered" evidence="1">
    <location>
        <begin position="1464"/>
        <end position="1490"/>
    </location>
</feature>
<feature type="region of interest" description="Disordered" evidence="1">
    <location>
        <begin position="5296"/>
        <end position="5316"/>
    </location>
</feature>
<feature type="region of interest" description="Disordered" evidence="1">
    <location>
        <begin position="1031"/>
        <end position="1050"/>
    </location>
</feature>
<feature type="compositionally biased region" description="Low complexity" evidence="1">
    <location>
        <begin position="4471"/>
        <end position="4483"/>
    </location>
</feature>
<sequence>LLEPIEETIAEPIVKPEKPELTKEEIDHITWIQQIAEQTSFEKVGPPSRPPVPARLPTVDEPVAIQKQLTEHDEDRSSATSGADFETSFDHDGLYEKTSPLLEPVEETIAKPIVKPEKPELTQEEIDHIAWIQQIAEQTSFEKVGPPSRPPVPARLPTVDEPVAIQKQLTEHDEDRSSATSGADFETSFDHDGSYEKTSPLLEPVEETIAKPIVKPEKPELTQEEIDHIAWIHRLPNKHPLKIDEPVAIQKQLTEHDEDRSSATSGADFETSFDHDGLYERTSPLLEPVEETITEPIVKPEKPELTQEEIDHITWTQQIAEQSSFEAAEPPTRPPVPARLPTVDEPVAIQKQFTEHDKDRSSATSGADFETSFDHDGLYERTSPLLEPVEETIAEPIVKPEKPELTQGEIDHIAWIQQIAEQSSFETTGPPSRPPVPARLPTVDKPVTIQKQLTEHDEDKSSATSGADFETSFDHDGLYERTSPLLEPVEETIAEPIVKPEKPELTQEEIEHIVWIQQIAEQSSFETTGPPSRPPVPARLPTVDEPVAIQKQLTEHDEDKSSATSGADFETSFDHDGLYERTSPLLEPVEETIAEPIVKPEKPELTQEEIDHIAWIQQIAEQSSFETTGPPSRPPVPARLPTVDEPVANQKQFTEHDEDRSSATSGADFETSFDHDGLYERTSPLLEPVEETIAEPIAEATVKPEKPELTQEEIDHIAWIQQIAEQSSFETTGPPSRPPVPARLPTVDEPVANQKQFTEHDEDRSSATSGADFEKSFDYDGLYESTSPLLEPVEETIAESIAEATVKPEKPELTQEEIDHIAWIQQIAEQSSFETTGPPSRPPVPARLPTVDEPVANQKQFTEHDEDRSSATSGADFETSFDHDGLYESTSPLLEPVEETIPEPIVKPEKPELTQEEIDHITWTQQIAEQSSFEAAEPPTRPPVPARLPTVDEPVAIQKQLTEHDEDKSSATSGADFETSFDHDGLYERTSPLLEPVEETIPEPIVKPEKPELTQEEIDHITWTQQIAEQSSFEAAEPPTRPPVPARLPTVDEPVAIQKQLTEHDEDRSSATSGADFETSFDHDGLYERTSPLLEPVEETITEPIVKPEKPELTQEEIDHITWTQQIAEQSSFEAAEPPTRPPVPARLPTVDEPVAIQKQLTEHDEDRSSATSGADFETSFDHDGLYERTSPLLEPVEETIAEPIAEATVKPEKPELTQEELDHIAWIQQMAEQASFETAEPPSRPPVPARLPTVDEPVAIEKQLTEHDEDRSSETSGADFEKSFDHDGLYERTSPLFEPVGEANAEFTEEAKEPELTQEEIDHIAWIQKMADQSSFEAVSAPTRPPVPVRLPTVDEPVVIQKQLTEHDEDRSSATSGADFERSFDQDGAYERTTLLFEPVEKANAEFTEKAKEPELTQEEIDHIAWIQKMAEQSSFEAVSAPTRPPIPVRFPNVDEPVVIQKQLTEHDEDRSSATSGADFERSFDQDVGYERTTPLLEPVEEANAEFTEKAKEPELTQEEIDHIAWIQKMAEQSSFEAVSAPTRPPIPVRLPTVDEPVVIQKQLTEHDEDRSSATSGADFERSFDQDGAYERTTPLLEPVEEANAEFTEKAKEPELTQEEIDHIAWIQKMAEQSSFEAVSAPTRPPVPVRIPTVDEPVVIQKQFTENDEDRSSATSGADFERSFDQDGAYEKTTPLLEPVDEENAEFTEKAKEPELTQEEIDHIAWIQKMAEQSSFEAVSAPTRPPVPVRLPTVDEPVVFQKQLTEHDEDRSIATIISGSVIPSIDIGTYDKFPVKESIADETSAFIATSVDQLTNENWAVFDEIPAIACCDWPLPVAVSKISVGNAEAFGKSQSLILSERELVHIGGIEFEAEQSAYQELDEICSNSRRYSRELPLTDDVIAEEDESELLAEDSVLQYNVSLWKEPEQTAREWNSIPTVSVERTYENTLRFDDEEKYIGKTNKSCKKELRQEDDMEGVTVFSSENPQCSDQEHFGSITPQCSFDSSLPPFHQYAACPSITPSEGEDGGSSETGPLNQDDISQNAEHGSYVKEFPEKEVVPIVEICIDEATSESQQFDEMSQETSIADQDVSLADAEFTQDEQSTLQSKSVADPELTQDELEHIAKIQEEMSQFDNAPVVFRKSFPDEISEDKSENETNGNFVKNSEIREKLTQAENDYIPVVHKMADQSISDETLTQEELDHIARIAQMALNDLTMTSKSFEPELSQKDNAHICPIAGKPAEEFTSSVKILNIKKEEPELTQEELDHIAQVQKMAEQLSSSEEPKVTSKQILHKNIQLETSSVMTQEELDHIQAIQKMAEQHSFEMEPIIRVVEDLVETPILTTTQLSEDRSDATSGADEHVSLDIPSPISEFAHRSEIASRIGPLIDTKEPELTKEELDHIAMIQKMAEQSYFENGTPSPLTLTRTSHIFSEKENVFNEKSNVTSDALTEQSLDQTASIDFPRKKEAELVREEVEYDHDTIIQKINGQSFFIRSTPLTFVHAPSPQISLEDEFVENTEDDLSTVTSGADPERSFDLTASIELPEKKEQELTQKELDHIALVQRMAAQSSFEAHLEPNRVVVQLSEENSSSTSGAEIPSSFDASSPILDHITSVQGAHAIRDPNPQHIVEHVSEENSISSATSGADLERSFDGVSPLPQYDNQEMTMDHVDYVLMVTHMAMPENVALPLMETSTMREVITDQLSIHSGATSGAVLEVSGESEKISKKMSEGLTKEELNHIAEVLRKAEASSAASGVFERDSNLPPLRRTSITYTSHFSPSVIKDIRSSNSFTSSSEVEVPKARLVRETSVQVVYTDHILRDLQSINAEQSEKDRTQSSESHEEEDCKDIEKTSNDVYSVSSVLAEDDQLITDVYDFNLKASLLVQHYVMQQSTFQEASGLHISPIRRTMSAACTAEKHSDDAEKQREREVKASQSHDQIKKRGDGEPNDYELLEQHSFRHAQPLLCNVDFLWRLNFAANRMTEEIAEEAGRELRAHYRNVANPRARYFSDAYDIGSEEEEETEETAQRSPLGFSVEPMRHDEPSYGLFSFFTSSKKSVSDRPKSALATFTNLSQSVSPSLLRKESEDRGDILNLLRRSSGADSRASNDSAASRLPDNALVGLSDTERQHIISVISRSNRNSSPMTSRRCSSALQMLPEVDNISEAEKEHIQNILEKAESRTPFMIKLPMKKQISSRTESTNSRVSSEGIDEEIEIEEIKKKGEPFVEAPSRAVTPRSNLRVIPPPIAISHPTPPHSAKTDTGSKHSSGSSAHSHFGFNTPSISGFKMFFDKAKTATETLVKEIKDEVQQIDVLEKPSEHVVQNPDITEELTAQELEHIRKVNEIAEFDEPVQDSPPVQERRKSSVVSGLKSIFGVSKHEELSKDEQEHIRRMSLIADKLNEEIEVMDEKPQPNSGFGLKSFFGKATQSVMQATDNVIKNVISTEVSQPEQSLEGLTQQELDQIANAAESAQEKTRHVEVSQEEMDHIARVAAMAAVDFDTVNVPTRGVPVAESELTEEEKAHIARIAAMAAEDFGSPNSFAEPAKSILSVFSVDPELTEEEKAHIARIAAMAAEDFEAPMSFVKPAEPVKIRSAVEPKLTEEENNHIARIAAMAAEDFGTSMPIAKPIETVKSTPTVASVEPELTEDEKAHIARIAAMAAEDFNNSMPMPSKITQVTPSVAPRFTEPELTQEEIDHIARIAEMAANDNVLPVPQPISAVPRPSVVLAEPELTEEEMAHIARIAAMADEDFITTTPFAQSIRPQEDPDNIAKTSEMAKMNFIPSADTELTKEELEHIAKIAAMAAEENENQLPATRLITPAYPEPELTQEELDHIAKITQMAAAQELELTRIETSLTESDATSGADSADDNDLFDDQEDEEEYKEREEDDVSSQVGLTSGAASPDRVTSSALDTTDEMPIIAPYKVVSSSSPTAISFAGEEDEDQISMASTKTSRKSSEYDIRSISEIRKESDSDVGKWYEEQLSFMRQSIHDEEDDAGHEIQIDVEEFPSEYVEDQLQFVEGNYAITAPAPPSLSTTGRSIEYFGEEGEEEKNENVVLSGSGGVEETKKSSSRGREAEEKEEKRMETQRSDDVRTRQAPIDSLPGSRMLKRPNFGFLSNFANDAVNKAKEAGSQIQAAVPIKPSTSATNIFNNNVFSSSKSTSSLDTRPLGVSTSKSPTIPTSSDIPMDGLSEEERRQIMSVMAAADFDDAVNNIQPSTSSNIPAGMEDLSEEERQKIMAVMASAEMDMEQSLPPARSPSIMSTSSTRPGVSLMSEVPPGLEDLSEEERQKILSVMADAEMQDVRPPIMAASEPPPMHLSSMIPPGLEGLTEEERQKIMMVMADAEMDTTQSLTASRLPSRSPSVARVMSSTSSLSPMQQMSMTPLGMEGLSEEERQKIMSVMANAEFEEAQSRVPSTQPSRSPSFARGPSPSVQSMPIIPPGLEDLSEEERQKIMMVMANAEVEESRSQLPSRQPSRSPSIVTTPSHAPTAMPVISPWKEDAQGVEKRKMSSEAEIQSLMPRRSPSSYSMPPSQIVPPGLELLSAEEREKIMSVMAEAEFDSAQVPSRSPSTYGMPLAHQLDQQPSIIPPGLEELSDAERQKIMAVMEEAEFDSAQLPNRSSSVHQMVPTPAMPAVPPGLEELSEQERKKIMAVMANAELEYSQPSSQFAEQEESLPRGHTGFTPAGIVNEDELFETERKIREDQERRHQTPLESPTRESGYATSTSYERELAMGDSEEQMDGLLEDIIRIREGATSRRDSRDEIEHRREQQDEEMHSPEEIQTEEIEQAKPTNDFDFTYSDSRFADIVKMQEEEEAAAILQKKEEEKPRMWETVFDGDESELPQKGFLFNEPAKKTSDFDFPKETDEVFETPTEIQRIKVTQNHDIEIDEAYDNVTATKQEVKEPTYMPRPIQRAPSKPPPMIKVTGDEETKSDSDEESCSEDDDEYPDKVVAAPTAPTPTYEEVENERIKHEEMGKEVLQQIQQMAFGEVANDEFDVQWAKSTSTKKQPDVVTAPTRSDPIPIAPSERSRQIEEERAREEAQEEADFYHHGHNPFLEDLDEDEVSINMEDVEYGDVLRFYESSNQNQMASRPVYTIAEDESEDDGTLNNSESRMIAREKRSRNRRTAESLMERIQTMKKVTVKPTPTPTTTPKLTATPAYAIINFTEPQEKTTTKTTRLSNTELYFESTRPIPPREIKEPQKDIPPEISASIDKTMAEVDALLGQVYTNEKAKPNLLCFDQTKFTQQPPTSSASTSTADDMILLMNRNDPSTSPSFLLPLQSSVLGSQLDSVKNENEATSPRGLKRSPGMLLPSPTSSAFPLPLTAAESVGAAIGATTATMFNGVNISDPPPTMDRLTNAYKWLQNIEDDGNVANNEMGRRKLPSIPPNSSAFPPPAAATTNIVTTHTSIPSTSSAFVDDYNVTLPSDPIVPESLLKGGSLTRKYQQQHQQPQAPVYITSSASRPPSATGGNIFTDSRPTSSLSMYQNDVILSRPASAASNYTTASTINPTILVGAAYSSKPTSHLRQTVSVQQPGVSTSSAVPSASIRSSVGTSSATSRVPNTLARVLLKKELKDVLNQRKQRLEATEIEANQRHYKVQKMLVTGLLPEKQDDEIPDVVKCDLPADLVRGVHISMQPPSPANSTLTPRKYHPTPVKRSTVLCQSSPRSASKSIACQADETPTAHHHHRTTVSLRTQLDMERRPHLMTYVGKRSAETQTEMTNFESTIPTVRYGSMPKSSRERSASRRYREQQQQIYNQMPQNHNDLLEITKRYFEDYDRQLREFGERARKHTRNRFEFHDDDDQDNMRKAQVMSELARKKERLCASCEVLSTADPIGSALNPNVPMSSDYSSHVPHYGSLPRIDYPRGTRSDVRDFTFRQQHLPQQPINYAYNYGSLPRNFERYASGLPPIEIENEQSFGAPPRNRSNIGYESTSMFNLSDPAYLGGYEPPIISSQQPRVYDQISGYANDTTNLNLGQSTATNRVRGSDMVSQYASYLNSQFQTGLQQSAQLPQPMQPITRYDAPMSDPYMTGRMRDDNIYDNRNLNMNPYQSTSVNPNQNQYYYHSTLLAPKPAIMTHIAPTYNQLSQQVPQQQPGLSQMPSINLDPLMMSRAPAQVYSRNEMNYGSRPAQSSLFEYGNRRQYAPGSAPPAVVPTYDVPSEVSDWRNPQMSSMMPQQPQQHHTYDARWPKEDALSRMYATASRRRPAGQETTLNSSNKISTGSRHYARRPIRPSSYRTTYTSNSMPDRHVAKRSMESECGKYDVKRILLTRGYKQHNVYNDLGVRVVGGKRQKNGELSAYVSQLHSSVNNQTLGQIKIGDEVVEWNGILLRGKTFEEVERVVNASHGEVEMVIRTERAQPPANTYDSHSLNRNITTGRHLLSDELSPDRVPPVPMHRINGINNNSVLHHHTLSDSSCNGHIQVSLGYDGNARLVAKVIRARGLRSRDQYRSSPNPFVKVYLLPGRKVSHKRRTRFVDSSCAPEWNQVLEYQVAPHTLNTMFLEFTVCDYQRDVDDLPLGSVQIPLADKSAINTGPRWYPLQSTTDQSFNTSQRQQMNGTSRIPSVASASQSQSAANYSEVPQSILYSKGASRHPDKPVRHATFNYNPVSLDIGYPAIN</sequence>
<feature type="compositionally biased region" description="Basic and acidic residues" evidence="1">
    <location>
        <begin position="1264"/>
        <end position="1291"/>
    </location>
</feature>
<dbReference type="InterPro" id="IPR000008">
    <property type="entry name" value="C2_dom"/>
</dbReference>
<dbReference type="GO" id="GO:0005886">
    <property type="term" value="C:plasma membrane"/>
    <property type="evidence" value="ECO:0007669"/>
    <property type="project" value="TreeGrafter"/>
</dbReference>
<dbReference type="InterPro" id="IPR001478">
    <property type="entry name" value="PDZ"/>
</dbReference>
<feature type="region of interest" description="Disordered" evidence="1">
    <location>
        <begin position="4465"/>
        <end position="4496"/>
    </location>
</feature>
<feature type="region of interest" description="Disordered" evidence="1">
    <location>
        <begin position="1234"/>
        <end position="1253"/>
    </location>
</feature>
<feature type="region of interest" description="Disordered" evidence="1">
    <location>
        <begin position="2016"/>
        <end position="2043"/>
    </location>
</feature>
<feature type="region of interest" description="Disordered" evidence="1">
    <location>
        <begin position="67"/>
        <end position="103"/>
    </location>
</feature>
<dbReference type="GO" id="GO:0070382">
    <property type="term" value="C:exocytic vesicle"/>
    <property type="evidence" value="ECO:0007669"/>
    <property type="project" value="TreeGrafter"/>
</dbReference>
<feature type="compositionally biased region" description="Polar residues" evidence="1">
    <location>
        <begin position="619"/>
        <end position="629"/>
    </location>
</feature>
<feature type="region of interest" description="Disordered" evidence="1">
    <location>
        <begin position="4839"/>
        <end position="4866"/>
    </location>
</feature>
<feature type="compositionally biased region" description="Basic and acidic residues" evidence="1">
    <location>
        <begin position="2831"/>
        <end position="2842"/>
    </location>
</feature>
<protein>
    <submittedName>
        <fullName evidence="4">Uncharacterized protein</fullName>
    </submittedName>
</protein>
<feature type="compositionally biased region" description="Acidic residues" evidence="1">
    <location>
        <begin position="3868"/>
        <end position="3892"/>
    </location>
</feature>
<dbReference type="GO" id="GO:0000149">
    <property type="term" value="F:SNARE binding"/>
    <property type="evidence" value="ECO:0007669"/>
    <property type="project" value="TreeGrafter"/>
</dbReference>
<feature type="region of interest" description="Disordered" evidence="1">
    <location>
        <begin position="5464"/>
        <end position="5484"/>
    </location>
</feature>
<feature type="region of interest" description="Disordered" evidence="1">
    <location>
        <begin position="6549"/>
        <end position="6581"/>
    </location>
</feature>
<feature type="region of interest" description="Disordered" evidence="1">
    <location>
        <begin position="5531"/>
        <end position="5564"/>
    </location>
</feature>
<feature type="region of interest" description="Disordered" evidence="1">
    <location>
        <begin position="38"/>
        <end position="57"/>
    </location>
</feature>
<dbReference type="Gene3D" id="2.30.42.10">
    <property type="match status" value="1"/>
</dbReference>
<dbReference type="SMART" id="SM00228">
    <property type="entry name" value="PDZ"/>
    <property type="match status" value="1"/>
</dbReference>
<feature type="compositionally biased region" description="Basic and acidic residues" evidence="1">
    <location>
        <begin position="4699"/>
        <end position="4714"/>
    </location>
</feature>
<feature type="domain" description="C2" evidence="2">
    <location>
        <begin position="6424"/>
        <end position="6545"/>
    </location>
</feature>
<dbReference type="EnsemblMetazoa" id="CJA02018.1">
    <property type="protein sequence ID" value="CJA02018.1"/>
    <property type="gene ID" value="WBGene00121222"/>
</dbReference>
<feature type="region of interest" description="Disordered" evidence="1">
    <location>
        <begin position="1131"/>
        <end position="1150"/>
    </location>
</feature>
<feature type="domain" description="PDZ" evidence="3">
    <location>
        <begin position="6273"/>
        <end position="6364"/>
    </location>
</feature>
<feature type="compositionally biased region" description="Acidic residues" evidence="1">
    <location>
        <begin position="4739"/>
        <end position="4748"/>
    </location>
</feature>
<feature type="compositionally biased region" description="Polar residues" evidence="1">
    <location>
        <begin position="4262"/>
        <end position="4271"/>
    </location>
</feature>
<feature type="compositionally biased region" description="Polar residues" evidence="1">
    <location>
        <begin position="4416"/>
        <end position="4426"/>
    </location>
</feature>
<dbReference type="SUPFAM" id="SSF50156">
    <property type="entry name" value="PDZ domain-like"/>
    <property type="match status" value="1"/>
</dbReference>
<evidence type="ECO:0000259" key="2">
    <source>
        <dbReference type="PROSITE" id="PS50004"/>
    </source>
</evidence>
<dbReference type="GO" id="GO:0097091">
    <property type="term" value="P:synaptic vesicle clustering"/>
    <property type="evidence" value="ECO:0007669"/>
    <property type="project" value="EnsemblMetazoa"/>
</dbReference>
<feature type="region of interest" description="Disordered" evidence="1">
    <location>
        <begin position="2347"/>
        <end position="2366"/>
    </location>
</feature>
<feature type="compositionally biased region" description="Basic and acidic residues" evidence="1">
    <location>
        <begin position="298"/>
        <end position="312"/>
    </location>
</feature>
<feature type="compositionally biased region" description="Basic and acidic residues" evidence="1">
    <location>
        <begin position="5032"/>
        <end position="5045"/>
    </location>
</feature>
<evidence type="ECO:0000259" key="3">
    <source>
        <dbReference type="PROSITE" id="PS50106"/>
    </source>
</evidence>
<evidence type="ECO:0000313" key="5">
    <source>
        <dbReference type="Proteomes" id="UP000005237"/>
    </source>
</evidence>
<feature type="region of interest" description="Disordered" evidence="1">
    <location>
        <begin position="1364"/>
        <end position="1386"/>
    </location>
</feature>
<feature type="region of interest" description="Disordered" evidence="1">
    <location>
        <begin position="4902"/>
        <end position="4971"/>
    </location>
</feature>